<comment type="catalytic activity">
    <reaction evidence="7 8">
        <text>heme b + 2 H(+) = protoporphyrin IX + Fe(2+)</text>
        <dbReference type="Rhea" id="RHEA:22584"/>
        <dbReference type="ChEBI" id="CHEBI:15378"/>
        <dbReference type="ChEBI" id="CHEBI:29033"/>
        <dbReference type="ChEBI" id="CHEBI:57306"/>
        <dbReference type="ChEBI" id="CHEBI:60344"/>
        <dbReference type="EC" id="4.98.1.1"/>
    </reaction>
</comment>
<name>A0A7X0B3V3_9PROT</name>
<feature type="binding site" evidence="7">
    <location>
        <position position="293"/>
    </location>
    <ligand>
        <name>Fe(2+)</name>
        <dbReference type="ChEBI" id="CHEBI:29033"/>
    </ligand>
</feature>
<dbReference type="CDD" id="cd00419">
    <property type="entry name" value="Ferrochelatase_C"/>
    <property type="match status" value="1"/>
</dbReference>
<keyword evidence="10" id="KW-1185">Reference proteome</keyword>
<keyword evidence="4 7" id="KW-0456">Lyase</keyword>
<evidence type="ECO:0000256" key="2">
    <source>
        <dbReference type="ARBA" id="ARBA00023004"/>
    </source>
</evidence>
<evidence type="ECO:0000256" key="1">
    <source>
        <dbReference type="ARBA" id="ARBA00007718"/>
    </source>
</evidence>
<dbReference type="SUPFAM" id="SSF53800">
    <property type="entry name" value="Chelatase"/>
    <property type="match status" value="1"/>
</dbReference>
<dbReference type="Pfam" id="PF00762">
    <property type="entry name" value="Ferrochelatase"/>
    <property type="match status" value="1"/>
</dbReference>
<dbReference type="GO" id="GO:0004325">
    <property type="term" value="F:ferrochelatase activity"/>
    <property type="evidence" value="ECO:0007669"/>
    <property type="project" value="UniProtKB-UniRule"/>
</dbReference>
<dbReference type="GO" id="GO:0046872">
    <property type="term" value="F:metal ion binding"/>
    <property type="evidence" value="ECO:0007669"/>
    <property type="project" value="UniProtKB-KW"/>
</dbReference>
<dbReference type="AlphaFoldDB" id="A0A7X0B3V3"/>
<comment type="caution">
    <text evidence="9">The sequence shown here is derived from an EMBL/GenBank/DDBJ whole genome shotgun (WGS) entry which is preliminary data.</text>
</comment>
<keyword evidence="7" id="KW-0479">Metal-binding</keyword>
<dbReference type="UniPathway" id="UPA00252">
    <property type="reaction ID" value="UER00325"/>
</dbReference>
<evidence type="ECO:0000313" key="10">
    <source>
        <dbReference type="Proteomes" id="UP000539175"/>
    </source>
</evidence>
<evidence type="ECO:0000256" key="8">
    <source>
        <dbReference type="RuleBase" id="RU000607"/>
    </source>
</evidence>
<dbReference type="RefSeq" id="WP_184807405.1">
    <property type="nucleotide sequence ID" value="NZ_JACIIZ010000021.1"/>
</dbReference>
<dbReference type="HAMAP" id="MF_00323">
    <property type="entry name" value="Ferrochelatase"/>
    <property type="match status" value="1"/>
</dbReference>
<comment type="subcellular location">
    <subcellularLocation>
        <location evidence="7 8">Cytoplasm</location>
    </subcellularLocation>
</comment>
<dbReference type="EC" id="4.98.1.1" evidence="7 8"/>
<dbReference type="PROSITE" id="PS00534">
    <property type="entry name" value="FERROCHELATASE"/>
    <property type="match status" value="1"/>
</dbReference>
<keyword evidence="7 8" id="KW-0963">Cytoplasm</keyword>
<dbReference type="Proteomes" id="UP000539175">
    <property type="component" value="Unassembled WGS sequence"/>
</dbReference>
<accession>A0A7X0B3V3</accession>
<keyword evidence="2 7" id="KW-0408">Iron</keyword>
<dbReference type="PANTHER" id="PTHR11108">
    <property type="entry name" value="FERROCHELATASE"/>
    <property type="match status" value="1"/>
</dbReference>
<evidence type="ECO:0000256" key="4">
    <source>
        <dbReference type="ARBA" id="ARBA00023239"/>
    </source>
</evidence>
<sequence length="366" mass="39592">MSLLPLPEITSDSAEGPKVARARRVAVVLFNLGGPDRLEAVRPFLYNLFRDPAIIRLPAPLRQLVAHLISSRRDKVAQGIYQTLGGGSPLLPNTLAQAQALEQQLWDAGTVRVFVSMRYWHPFSDAVAHDVKDWEPDEVVLLPLYPQFSTTTTASSLKDWHRAAKVAGLTAPSRAICCYPDEPGFIAAAAGLIRQGLEEASRHGKPRLLFSAHGLPEKVVAAGDPYQVQCERTAQAVVKALRIADLDWVSCYQSRVGPMKWIGPSTDEEIHRAGADKVPVVIVPIAFVSEHSETLVEIEHEYRHLAGEVGVPHFVRVPTVGVEPSFIQGLAGLVRQALTRPTGGAVLCGTGLRICPAGKAGCPQAA</sequence>
<comment type="function">
    <text evidence="7 8">Catalyzes the ferrous insertion into protoporphyrin IX.</text>
</comment>
<evidence type="ECO:0000256" key="3">
    <source>
        <dbReference type="ARBA" id="ARBA00023133"/>
    </source>
</evidence>
<evidence type="ECO:0000256" key="7">
    <source>
        <dbReference type="HAMAP-Rule" id="MF_00323"/>
    </source>
</evidence>
<feature type="binding site" evidence="7">
    <location>
        <position position="213"/>
    </location>
    <ligand>
        <name>Fe(2+)</name>
        <dbReference type="ChEBI" id="CHEBI:29033"/>
    </ligand>
</feature>
<keyword evidence="5 7" id="KW-0627">Porphyrin biosynthesis</keyword>
<dbReference type="InterPro" id="IPR033659">
    <property type="entry name" value="Ferrochelatase_N"/>
</dbReference>
<dbReference type="EMBL" id="JACIIZ010000021">
    <property type="protein sequence ID" value="MBB6254882.1"/>
    <property type="molecule type" value="Genomic_DNA"/>
</dbReference>
<comment type="pathway">
    <text evidence="7 8">Porphyrin-containing compound metabolism; protoheme biosynthesis; protoheme from protoporphyrin-IX: step 1/1.</text>
</comment>
<proteinExistence type="inferred from homology"/>
<dbReference type="PANTHER" id="PTHR11108:SF1">
    <property type="entry name" value="FERROCHELATASE, MITOCHONDRIAL"/>
    <property type="match status" value="1"/>
</dbReference>
<dbReference type="GO" id="GO:0005737">
    <property type="term" value="C:cytoplasm"/>
    <property type="evidence" value="ECO:0007669"/>
    <property type="project" value="UniProtKB-SubCell"/>
</dbReference>
<dbReference type="Gene3D" id="3.40.50.1400">
    <property type="match status" value="2"/>
</dbReference>
<dbReference type="NCBIfam" id="TIGR00109">
    <property type="entry name" value="hemH"/>
    <property type="match status" value="1"/>
</dbReference>
<dbReference type="CDD" id="cd03411">
    <property type="entry name" value="Ferrochelatase_N"/>
    <property type="match status" value="1"/>
</dbReference>
<dbReference type="InterPro" id="IPR001015">
    <property type="entry name" value="Ferrochelatase"/>
</dbReference>
<evidence type="ECO:0000256" key="6">
    <source>
        <dbReference type="ARBA" id="ARBA00024536"/>
    </source>
</evidence>
<evidence type="ECO:0000313" key="9">
    <source>
        <dbReference type="EMBL" id="MBB6254882.1"/>
    </source>
</evidence>
<gene>
    <name evidence="7" type="primary">hemH</name>
    <name evidence="9" type="ORF">FHS74_005475</name>
</gene>
<organism evidence="9 10">
    <name type="scientific">Nitrospirillum iridis</name>
    <dbReference type="NCBI Taxonomy" id="765888"/>
    <lineage>
        <taxon>Bacteria</taxon>
        <taxon>Pseudomonadati</taxon>
        <taxon>Pseudomonadota</taxon>
        <taxon>Alphaproteobacteria</taxon>
        <taxon>Rhodospirillales</taxon>
        <taxon>Azospirillaceae</taxon>
        <taxon>Nitrospirillum</taxon>
    </lineage>
</organism>
<keyword evidence="3 7" id="KW-0350">Heme biosynthesis</keyword>
<dbReference type="InterPro" id="IPR033644">
    <property type="entry name" value="Ferrochelatase_C"/>
</dbReference>
<protein>
    <recommendedName>
        <fullName evidence="7 8">Ferrochelatase</fullName>
        <ecNumber evidence="7 8">4.98.1.1</ecNumber>
    </recommendedName>
    <alternativeName>
        <fullName evidence="7">Heme synthase</fullName>
    </alternativeName>
    <alternativeName>
        <fullName evidence="7">Protoheme ferro-lyase</fullName>
    </alternativeName>
</protein>
<evidence type="ECO:0000256" key="5">
    <source>
        <dbReference type="ARBA" id="ARBA00023244"/>
    </source>
</evidence>
<reference evidence="9 10" key="1">
    <citation type="submission" date="2020-08" db="EMBL/GenBank/DDBJ databases">
        <title>Genomic Encyclopedia of Type Strains, Phase IV (KMG-IV): sequencing the most valuable type-strain genomes for metagenomic binning, comparative biology and taxonomic classification.</title>
        <authorList>
            <person name="Goeker M."/>
        </authorList>
    </citation>
    <scope>NUCLEOTIDE SEQUENCE [LARGE SCALE GENOMIC DNA]</scope>
    <source>
        <strain evidence="9 10">DSM 22198</strain>
    </source>
</reference>
<dbReference type="InterPro" id="IPR019772">
    <property type="entry name" value="Ferrochelatase_AS"/>
</dbReference>
<comment type="catalytic activity">
    <reaction evidence="6">
        <text>Fe-coproporphyrin III + 2 H(+) = coproporphyrin III + Fe(2+)</text>
        <dbReference type="Rhea" id="RHEA:49572"/>
        <dbReference type="ChEBI" id="CHEBI:15378"/>
        <dbReference type="ChEBI" id="CHEBI:29033"/>
        <dbReference type="ChEBI" id="CHEBI:68438"/>
        <dbReference type="ChEBI" id="CHEBI:131725"/>
        <dbReference type="EC" id="4.99.1.9"/>
    </reaction>
    <physiologicalReaction direction="right-to-left" evidence="6">
        <dbReference type="Rhea" id="RHEA:49574"/>
    </physiologicalReaction>
</comment>
<comment type="similarity">
    <text evidence="1 7 8">Belongs to the ferrochelatase family.</text>
</comment>
<dbReference type="GO" id="GO:0006783">
    <property type="term" value="P:heme biosynthetic process"/>
    <property type="evidence" value="ECO:0007669"/>
    <property type="project" value="UniProtKB-UniRule"/>
</dbReference>